<feature type="compositionally biased region" description="Basic and acidic residues" evidence="1">
    <location>
        <begin position="19"/>
        <end position="28"/>
    </location>
</feature>
<evidence type="ECO:0000313" key="2">
    <source>
        <dbReference type="EMBL" id="TEB20613.1"/>
    </source>
</evidence>
<protein>
    <recommendedName>
        <fullName evidence="4">F-box domain-containing protein</fullName>
    </recommendedName>
</protein>
<feature type="region of interest" description="Disordered" evidence="1">
    <location>
        <begin position="609"/>
        <end position="630"/>
    </location>
</feature>
<gene>
    <name evidence="2" type="ORF">FA13DRAFT_205552</name>
</gene>
<accession>A0A4Y7SG12</accession>
<dbReference type="Proteomes" id="UP000298030">
    <property type="component" value="Unassembled WGS sequence"/>
</dbReference>
<dbReference type="EMBL" id="QPFP01000135">
    <property type="protein sequence ID" value="TEB20613.1"/>
    <property type="molecule type" value="Genomic_DNA"/>
</dbReference>
<dbReference type="OrthoDB" id="3220023at2759"/>
<proteinExistence type="predicted"/>
<feature type="region of interest" description="Disordered" evidence="1">
    <location>
        <begin position="802"/>
        <end position="887"/>
    </location>
</feature>
<feature type="compositionally biased region" description="Low complexity" evidence="1">
    <location>
        <begin position="68"/>
        <end position="78"/>
    </location>
</feature>
<evidence type="ECO:0000256" key="1">
    <source>
        <dbReference type="SAM" id="MobiDB-lite"/>
    </source>
</evidence>
<name>A0A4Y7SG12_COPMI</name>
<reference evidence="2 3" key="1">
    <citation type="journal article" date="2019" name="Nat. Ecol. Evol.">
        <title>Megaphylogeny resolves global patterns of mushroom evolution.</title>
        <authorList>
            <person name="Varga T."/>
            <person name="Krizsan K."/>
            <person name="Foldi C."/>
            <person name="Dima B."/>
            <person name="Sanchez-Garcia M."/>
            <person name="Sanchez-Ramirez S."/>
            <person name="Szollosi G.J."/>
            <person name="Szarkandi J.G."/>
            <person name="Papp V."/>
            <person name="Albert L."/>
            <person name="Andreopoulos W."/>
            <person name="Angelini C."/>
            <person name="Antonin V."/>
            <person name="Barry K.W."/>
            <person name="Bougher N.L."/>
            <person name="Buchanan P."/>
            <person name="Buyck B."/>
            <person name="Bense V."/>
            <person name="Catcheside P."/>
            <person name="Chovatia M."/>
            <person name="Cooper J."/>
            <person name="Damon W."/>
            <person name="Desjardin D."/>
            <person name="Finy P."/>
            <person name="Geml J."/>
            <person name="Haridas S."/>
            <person name="Hughes K."/>
            <person name="Justo A."/>
            <person name="Karasinski D."/>
            <person name="Kautmanova I."/>
            <person name="Kiss B."/>
            <person name="Kocsube S."/>
            <person name="Kotiranta H."/>
            <person name="LaButti K.M."/>
            <person name="Lechner B.E."/>
            <person name="Liimatainen K."/>
            <person name="Lipzen A."/>
            <person name="Lukacs Z."/>
            <person name="Mihaltcheva S."/>
            <person name="Morgado L.N."/>
            <person name="Niskanen T."/>
            <person name="Noordeloos M.E."/>
            <person name="Ohm R.A."/>
            <person name="Ortiz-Santana B."/>
            <person name="Ovrebo C."/>
            <person name="Racz N."/>
            <person name="Riley R."/>
            <person name="Savchenko A."/>
            <person name="Shiryaev A."/>
            <person name="Soop K."/>
            <person name="Spirin V."/>
            <person name="Szebenyi C."/>
            <person name="Tomsovsky M."/>
            <person name="Tulloss R.E."/>
            <person name="Uehling J."/>
            <person name="Grigoriev I.V."/>
            <person name="Vagvolgyi C."/>
            <person name="Papp T."/>
            <person name="Martin F.M."/>
            <person name="Miettinen O."/>
            <person name="Hibbett D.S."/>
            <person name="Nagy L.G."/>
        </authorList>
    </citation>
    <scope>NUCLEOTIDE SEQUENCE [LARGE SCALE GENOMIC DNA]</scope>
    <source>
        <strain evidence="2 3">FP101781</strain>
    </source>
</reference>
<keyword evidence="3" id="KW-1185">Reference proteome</keyword>
<evidence type="ECO:0008006" key="4">
    <source>
        <dbReference type="Google" id="ProtNLM"/>
    </source>
</evidence>
<feature type="region of interest" description="Disordered" evidence="1">
    <location>
        <begin position="1"/>
        <end position="114"/>
    </location>
</feature>
<organism evidence="2 3">
    <name type="scientific">Coprinellus micaceus</name>
    <name type="common">Glistening ink-cap mushroom</name>
    <name type="synonym">Coprinus micaceus</name>
    <dbReference type="NCBI Taxonomy" id="71717"/>
    <lineage>
        <taxon>Eukaryota</taxon>
        <taxon>Fungi</taxon>
        <taxon>Dikarya</taxon>
        <taxon>Basidiomycota</taxon>
        <taxon>Agaricomycotina</taxon>
        <taxon>Agaricomycetes</taxon>
        <taxon>Agaricomycetidae</taxon>
        <taxon>Agaricales</taxon>
        <taxon>Agaricineae</taxon>
        <taxon>Psathyrellaceae</taxon>
        <taxon>Coprinellus</taxon>
    </lineage>
</organism>
<feature type="region of interest" description="Disordered" evidence="1">
    <location>
        <begin position="929"/>
        <end position="953"/>
    </location>
</feature>
<comment type="caution">
    <text evidence="2">The sequence shown here is derived from an EMBL/GenBank/DDBJ whole genome shotgun (WGS) entry which is preliminary data.</text>
</comment>
<feature type="compositionally biased region" description="Basic and acidic residues" evidence="1">
    <location>
        <begin position="97"/>
        <end position="110"/>
    </location>
</feature>
<sequence>MSSEETVTQPGPVRKRRHDNLAQEEHVTEGAVGGSKDAEEGNDEGSAAKRIRLNEDEAADSTTISTVSSTPADSADVPAPSPTVTLNTSGPSRKRVRLESGSDRALEEPSRVPTSPLLTIPPEIFSEIVLSTASPTDALSLSLTCKSFLSSLSLPQSSFIWTVLRRDVGKNYDWEVAQLNGGGNPNLSDEEKEKRLSDMYGMPDWEKLETEGGGWKGMLFKSEQEFLGFAYGIGVGAGDRLCESCGGEVPYGKSYASYALRISLCDKRECKKSFIATHLTKARHTLRGELEGHQLHDELRAHLETYVEGEFRGVPKEAAPIRTLTSFQGAHYVYRKDVSELEQIVDSALGMTKDQRDEMLGREKTRMAAWTKLCDDLALWRRRTRDYYYKNRKANEKSCHALALEHEWNPEDLLNCTVYGPYHRNKNHTMGRVSDVDIDMFMPTVLSQMAALVAKRTRGARDAVYHTFRDQINAYHKHLVKLSPSYSPYATNTKERDVYPIVPALSAFRELEVMRMLQTTHIELPTANFVPTQPHYLPRGRKVNNEGKSWRENIKDIVKQGDVGRSLRGDKVLGVIVRDQMGRWVQSAKEGLAKVLAGSTLGVSNVTEAGDDSSISAEGPEDVGTVGLPSDGKVPPTLARFRCKKCQVYDSDYAEDECLDFRGACMHECTINGVKGNRKVKWDISNFERDDKAIAILQKVEALGKEKYPDSKDSVDLFLGIGVGVHYQKNRRDAQVWRTDVVCMSCEVPLLMKVKDTIGHSHRHDAMQIKPVWSGVTVEASDDVKEVLKTYREYPLVKQGTTKEMLSKRWSSKPAKPKPKEESQGPDAFTRKKAKGKGRKGKGNASVNMKDSSKGKGKAQDVNMETEQAKRDPVSGGTEDTEKKDEERKFACRHCHNFRVLSGIRAAATERAATRDPDWPTVIADAAEASGSGTWGGGDSMSKQWGDRSVSAPSSKPPAWMEWNGMRSHLKAKHGVVSIRDEDYFVKGDSRPPGYSGGYMNYGLQIHGHFGGLVFYSPPGASLFSF</sequence>
<evidence type="ECO:0000313" key="3">
    <source>
        <dbReference type="Proteomes" id="UP000298030"/>
    </source>
</evidence>
<feature type="compositionally biased region" description="Basic residues" evidence="1">
    <location>
        <begin position="831"/>
        <end position="842"/>
    </location>
</feature>
<dbReference type="AlphaFoldDB" id="A0A4Y7SG12"/>